<keyword evidence="13" id="KW-1185">Reference proteome</keyword>
<evidence type="ECO:0000256" key="7">
    <source>
        <dbReference type="ARBA" id="ARBA00023004"/>
    </source>
</evidence>
<organism evidence="12 13">
    <name type="scientific">Kangiella spongicola</name>
    <dbReference type="NCBI Taxonomy" id="796379"/>
    <lineage>
        <taxon>Bacteria</taxon>
        <taxon>Pseudomonadati</taxon>
        <taxon>Pseudomonadota</taxon>
        <taxon>Gammaproteobacteria</taxon>
        <taxon>Kangiellales</taxon>
        <taxon>Kangiellaceae</taxon>
        <taxon>Kangiella</taxon>
    </lineage>
</organism>
<dbReference type="Proteomes" id="UP000247689">
    <property type="component" value="Unassembled WGS sequence"/>
</dbReference>
<keyword evidence="10" id="KW-0004">4Fe-4S</keyword>
<dbReference type="PANTHER" id="PTHR13932:SF5">
    <property type="entry name" value="RADICAL S-ADENOSYL METHIONINE DOMAIN-CONTAINING PROTEIN 1, MITOCHONDRIAL"/>
    <property type="match status" value="1"/>
</dbReference>
<comment type="subcellular location">
    <subcellularLocation>
        <location evidence="10">Cytoplasm</location>
    </subcellularLocation>
</comment>
<dbReference type="SFLD" id="SFLDG01065">
    <property type="entry name" value="anaerobic_coproporphyrinogen-I"/>
    <property type="match status" value="1"/>
</dbReference>
<sequence length="409" mass="46445">MLTNPPLSLYIHIPWCVRKCPYCDFNSHAVKNLKSEKQTEFDLPEQEYIDRLIEDLEQELPKVWGRRLHSIFIGGGTPSLFSPESLDRLLSAVRARLPFESDIEITMEANPGTFEAEKFRGFRKAGINRLSIGVQSFNANHLEQLGRIHNPQQAIDAAKFAHKAGYDSFNLDLMHGLPNQTLEQALSDLETAISLKPHHISWYQLTLEPNTLFHQQPPQLPHDEVLWDIQEAGQKLLADSGYHQYETSAYSKSPRLRAKHNLNYWQFGDYLGIGAGAHGKITRLDLGEIHRTTKKRHPKDYLQGSLSEISQDTAIAKHELPFEFMLNALRLIDGVPVTLFSQYTGLPINHIREVLQEAVADGLLENDPARLQPTEKGALFLNELLERFIPNSESKNNEPSSASIQFTQL</sequence>
<keyword evidence="5 10" id="KW-0949">S-adenosyl-L-methionine</keyword>
<evidence type="ECO:0000256" key="9">
    <source>
        <dbReference type="ARBA" id="ARBA00023186"/>
    </source>
</evidence>
<proteinExistence type="inferred from homology"/>
<dbReference type="SMART" id="SM00729">
    <property type="entry name" value="Elp3"/>
    <property type="match status" value="1"/>
</dbReference>
<dbReference type="NCBIfam" id="TIGR00539">
    <property type="entry name" value="hemN_rel"/>
    <property type="match status" value="1"/>
</dbReference>
<keyword evidence="4 10" id="KW-0349">Heme</keyword>
<reference evidence="12 13" key="1">
    <citation type="submission" date="2018-05" db="EMBL/GenBank/DDBJ databases">
        <title>Kangiella spongicola genome sequence.</title>
        <authorList>
            <person name="Maclea K.S."/>
            <person name="Goen A.E."/>
            <person name="Kelley C."/>
            <person name="Underriner A."/>
            <person name="Silverwood T."/>
            <person name="Trachtenberg A.M."/>
        </authorList>
    </citation>
    <scope>NUCLEOTIDE SEQUENCE [LARGE SCALE GENOMIC DNA]</scope>
    <source>
        <strain evidence="12 13">ATCC BAA-2076</strain>
    </source>
</reference>
<keyword evidence="10" id="KW-0963">Cytoplasm</keyword>
<evidence type="ECO:0000313" key="13">
    <source>
        <dbReference type="Proteomes" id="UP000247689"/>
    </source>
</evidence>
<feature type="domain" description="Radical SAM core" evidence="11">
    <location>
        <begin position="1"/>
        <end position="246"/>
    </location>
</feature>
<dbReference type="OrthoDB" id="9808022at2"/>
<evidence type="ECO:0000256" key="8">
    <source>
        <dbReference type="ARBA" id="ARBA00023014"/>
    </source>
</evidence>
<evidence type="ECO:0000256" key="1">
    <source>
        <dbReference type="ARBA" id="ARBA00001966"/>
    </source>
</evidence>
<dbReference type="SFLD" id="SFLDG01082">
    <property type="entry name" value="B12-binding_domain_containing"/>
    <property type="match status" value="1"/>
</dbReference>
<dbReference type="InterPro" id="IPR006638">
    <property type="entry name" value="Elp3/MiaA/NifB-like_rSAM"/>
</dbReference>
<dbReference type="SUPFAM" id="SSF102114">
    <property type="entry name" value="Radical SAM enzymes"/>
    <property type="match status" value="1"/>
</dbReference>
<dbReference type="CDD" id="cd01335">
    <property type="entry name" value="Radical_SAM"/>
    <property type="match status" value="1"/>
</dbReference>
<dbReference type="InterPro" id="IPR010723">
    <property type="entry name" value="HemN_C"/>
</dbReference>
<dbReference type="PROSITE" id="PS51918">
    <property type="entry name" value="RADICAL_SAM"/>
    <property type="match status" value="1"/>
</dbReference>
<keyword evidence="8 10" id="KW-0411">Iron-sulfur</keyword>
<comment type="similarity">
    <text evidence="2">Belongs to the anaerobic coproporphyrinogen-III oxidase family. HemW subfamily.</text>
</comment>
<evidence type="ECO:0000256" key="4">
    <source>
        <dbReference type="ARBA" id="ARBA00022617"/>
    </source>
</evidence>
<dbReference type="InterPro" id="IPR034505">
    <property type="entry name" value="Coproporphyrinogen-III_oxidase"/>
</dbReference>
<evidence type="ECO:0000256" key="3">
    <source>
        <dbReference type="ARBA" id="ARBA00017228"/>
    </source>
</evidence>
<dbReference type="PANTHER" id="PTHR13932">
    <property type="entry name" value="COPROPORPHYRINIGEN III OXIDASE"/>
    <property type="match status" value="1"/>
</dbReference>
<comment type="cofactor">
    <cofactor evidence="1">
        <name>[4Fe-4S] cluster</name>
        <dbReference type="ChEBI" id="CHEBI:49883"/>
    </cofactor>
</comment>
<keyword evidence="6 10" id="KW-0479">Metal-binding</keyword>
<dbReference type="GO" id="GO:0051539">
    <property type="term" value="F:4 iron, 4 sulfur cluster binding"/>
    <property type="evidence" value="ECO:0007669"/>
    <property type="project" value="UniProtKB-UniRule"/>
</dbReference>
<dbReference type="SFLD" id="SFLDF00288">
    <property type="entry name" value="HemN-like__clustered_with_nucl"/>
    <property type="match status" value="1"/>
</dbReference>
<dbReference type="Pfam" id="PF06969">
    <property type="entry name" value="HemN_C"/>
    <property type="match status" value="1"/>
</dbReference>
<dbReference type="GO" id="GO:0004109">
    <property type="term" value="F:coproporphyrinogen oxidase activity"/>
    <property type="evidence" value="ECO:0007669"/>
    <property type="project" value="InterPro"/>
</dbReference>
<dbReference type="Gene3D" id="3.20.20.70">
    <property type="entry name" value="Aldolase class I"/>
    <property type="match status" value="1"/>
</dbReference>
<dbReference type="GO" id="GO:0005737">
    <property type="term" value="C:cytoplasm"/>
    <property type="evidence" value="ECO:0007669"/>
    <property type="project" value="UniProtKB-SubCell"/>
</dbReference>
<evidence type="ECO:0000256" key="10">
    <source>
        <dbReference type="RuleBase" id="RU364116"/>
    </source>
</evidence>
<dbReference type="GO" id="GO:0046872">
    <property type="term" value="F:metal ion binding"/>
    <property type="evidence" value="ECO:0007669"/>
    <property type="project" value="UniProtKB-UniRule"/>
</dbReference>
<dbReference type="AlphaFoldDB" id="A0A318D6K5"/>
<gene>
    <name evidence="12" type="ORF">DL796_04710</name>
</gene>
<dbReference type="InterPro" id="IPR058240">
    <property type="entry name" value="rSAM_sf"/>
</dbReference>
<dbReference type="InterPro" id="IPR013785">
    <property type="entry name" value="Aldolase_TIM"/>
</dbReference>
<dbReference type="GO" id="GO:0006779">
    <property type="term" value="P:porphyrin-containing compound biosynthetic process"/>
    <property type="evidence" value="ECO:0007669"/>
    <property type="project" value="InterPro"/>
</dbReference>
<evidence type="ECO:0000256" key="2">
    <source>
        <dbReference type="ARBA" id="ARBA00006100"/>
    </source>
</evidence>
<comment type="caution">
    <text evidence="12">The sequence shown here is derived from an EMBL/GenBank/DDBJ whole genome shotgun (WGS) entry which is preliminary data.</text>
</comment>
<keyword evidence="9 10" id="KW-0143">Chaperone</keyword>
<name>A0A318D6K5_9GAMM</name>
<dbReference type="InterPro" id="IPR007197">
    <property type="entry name" value="rSAM"/>
</dbReference>
<evidence type="ECO:0000259" key="11">
    <source>
        <dbReference type="PROSITE" id="PS51918"/>
    </source>
</evidence>
<dbReference type="RefSeq" id="WP_110200456.1">
    <property type="nucleotide sequence ID" value="NZ_QICH01000001.1"/>
</dbReference>
<evidence type="ECO:0000256" key="6">
    <source>
        <dbReference type="ARBA" id="ARBA00022723"/>
    </source>
</evidence>
<protein>
    <recommendedName>
        <fullName evidence="3 10">Heme chaperone HemW</fullName>
    </recommendedName>
</protein>
<evidence type="ECO:0000313" key="12">
    <source>
        <dbReference type="EMBL" id="PXF64443.1"/>
    </source>
</evidence>
<comment type="function">
    <text evidence="10">Probably acts as a heme chaperone, transferring heme to an unknown acceptor. Binds one molecule of heme per monomer, possibly covalently. Binds 1 [4Fe-4S] cluster. The cluster is coordinated with 3 cysteines and an exchangeable S-adenosyl-L-methionine.</text>
</comment>
<evidence type="ECO:0000256" key="5">
    <source>
        <dbReference type="ARBA" id="ARBA00022691"/>
    </source>
</evidence>
<dbReference type="SFLD" id="SFLDF00562">
    <property type="entry name" value="HemN-like__clustered_with_heat"/>
    <property type="match status" value="1"/>
</dbReference>
<dbReference type="EMBL" id="QICH01000001">
    <property type="protein sequence ID" value="PXF64443.1"/>
    <property type="molecule type" value="Genomic_DNA"/>
</dbReference>
<keyword evidence="7 10" id="KW-0408">Iron</keyword>
<dbReference type="InterPro" id="IPR004559">
    <property type="entry name" value="HemW-like"/>
</dbReference>
<accession>A0A318D6K5</accession>
<dbReference type="SFLD" id="SFLDS00029">
    <property type="entry name" value="Radical_SAM"/>
    <property type="match status" value="1"/>
</dbReference>
<dbReference type="Pfam" id="PF04055">
    <property type="entry name" value="Radical_SAM"/>
    <property type="match status" value="1"/>
</dbReference>